<gene>
    <name evidence="2" type="ORF">JVT61DRAFT_15511</name>
</gene>
<dbReference type="PANTHER" id="PTHR19879">
    <property type="entry name" value="TRANSCRIPTION INITIATION FACTOR TFIID"/>
    <property type="match status" value="1"/>
</dbReference>
<dbReference type="InterPro" id="IPR015943">
    <property type="entry name" value="WD40/YVTN_repeat-like_dom_sf"/>
</dbReference>
<keyword evidence="3" id="KW-1185">Reference proteome</keyword>
<protein>
    <submittedName>
        <fullName evidence="2">WD40-repeat-containing domain protein</fullName>
    </submittedName>
</protein>
<reference evidence="2" key="1">
    <citation type="submission" date="2021-03" db="EMBL/GenBank/DDBJ databases">
        <title>Evolutionary innovations through gain and loss of genes in the ectomycorrhizal Boletales.</title>
        <authorList>
            <person name="Wu G."/>
            <person name="Miyauchi S."/>
            <person name="Morin E."/>
            <person name="Yang Z.-L."/>
            <person name="Xu J."/>
            <person name="Martin F.M."/>
        </authorList>
    </citation>
    <scope>NUCLEOTIDE SEQUENCE</scope>
    <source>
        <strain evidence="2">BR01</strain>
    </source>
</reference>
<evidence type="ECO:0000256" key="1">
    <source>
        <dbReference type="PROSITE-ProRule" id="PRU00221"/>
    </source>
</evidence>
<evidence type="ECO:0000313" key="3">
    <source>
        <dbReference type="Proteomes" id="UP000683000"/>
    </source>
</evidence>
<feature type="repeat" description="WD" evidence="1">
    <location>
        <begin position="120"/>
        <end position="145"/>
    </location>
</feature>
<feature type="repeat" description="WD" evidence="1">
    <location>
        <begin position="167"/>
        <end position="195"/>
    </location>
</feature>
<dbReference type="Gene3D" id="1.25.40.10">
    <property type="entry name" value="Tetratricopeptide repeat domain"/>
    <property type="match status" value="1"/>
</dbReference>
<dbReference type="SUPFAM" id="SSF48452">
    <property type="entry name" value="TPR-like"/>
    <property type="match status" value="1"/>
</dbReference>
<dbReference type="OrthoDB" id="2691981at2759"/>
<dbReference type="EMBL" id="JAGFBS010000093">
    <property type="protein sequence ID" value="KAG6369266.1"/>
    <property type="molecule type" value="Genomic_DNA"/>
</dbReference>
<dbReference type="SMART" id="SM00320">
    <property type="entry name" value="WD40"/>
    <property type="match status" value="6"/>
</dbReference>
<sequence>MPLRLFRRSRKTQKGEQFQGTYYNLGVVTNCNDLESPDTDVDDSGNIILRDREQTYDAEWPQNRVLSRIYGGGPILSLIFLACGRRIASLCEHDNKIHLWSADSRLEEIRPTMEHGPVVVNALVASRDGKWIVSGDADGVVVIWNAAAHPIQKLGEFKATEEGGHKITALDVSPDSSRVAVGSANGTMAIWSIETRVRIVGPLRHRSLSQVSSLKFSPAGGRIASGYLAVGGDDCSIRLWHSQTGAQLESIRNPHSTYSLAWSVDGHRLFAGGPNGSIRCFDVLTRTLVEWRAPPIRDLITLLYVSNSGQFLISISSGRASAIDIWNILTIPPCRPLRCGKGIYMASVSPDDTRLITVGMGNDIVSWDLSTLIHRTYLSRHLSLSEAHSNPFTYISNTVLEAWKGGYLEEAEKKLGEEIGPEDEYKSQRNLYARLNRALLRLRRGKWDDALKDVQAITKFPKNDQVNLMARITEGVARHGQGNCKEAINTFRSTLCGCDRDIGDLIKCIKSITLLEHPDEVHSETDIDDGLPDGNLLRLVEVS</sequence>
<dbReference type="InterPro" id="IPR036322">
    <property type="entry name" value="WD40_repeat_dom_sf"/>
</dbReference>
<keyword evidence="1" id="KW-0853">WD repeat</keyword>
<dbReference type="AlphaFoldDB" id="A0A8I2YCD7"/>
<evidence type="ECO:0000313" key="2">
    <source>
        <dbReference type="EMBL" id="KAG6369266.1"/>
    </source>
</evidence>
<dbReference type="Proteomes" id="UP000683000">
    <property type="component" value="Unassembled WGS sequence"/>
</dbReference>
<dbReference type="SUPFAM" id="SSF50978">
    <property type="entry name" value="WD40 repeat-like"/>
    <property type="match status" value="2"/>
</dbReference>
<proteinExistence type="predicted"/>
<dbReference type="PROSITE" id="PS50082">
    <property type="entry name" value="WD_REPEATS_2"/>
    <property type="match status" value="2"/>
</dbReference>
<dbReference type="InterPro" id="IPR001680">
    <property type="entry name" value="WD40_rpt"/>
</dbReference>
<dbReference type="Gene3D" id="2.130.10.10">
    <property type="entry name" value="YVTN repeat-like/Quinoprotein amine dehydrogenase"/>
    <property type="match status" value="3"/>
</dbReference>
<dbReference type="InterPro" id="IPR011990">
    <property type="entry name" value="TPR-like_helical_dom_sf"/>
</dbReference>
<name>A0A8I2YCD7_9AGAM</name>
<accession>A0A8I2YCD7</accession>
<organism evidence="2 3">
    <name type="scientific">Boletus reticuloceps</name>
    <dbReference type="NCBI Taxonomy" id="495285"/>
    <lineage>
        <taxon>Eukaryota</taxon>
        <taxon>Fungi</taxon>
        <taxon>Dikarya</taxon>
        <taxon>Basidiomycota</taxon>
        <taxon>Agaricomycotina</taxon>
        <taxon>Agaricomycetes</taxon>
        <taxon>Agaricomycetidae</taxon>
        <taxon>Boletales</taxon>
        <taxon>Boletineae</taxon>
        <taxon>Boletaceae</taxon>
        <taxon>Boletoideae</taxon>
        <taxon>Boletus</taxon>
    </lineage>
</organism>
<dbReference type="Pfam" id="PF00400">
    <property type="entry name" value="WD40"/>
    <property type="match status" value="4"/>
</dbReference>
<dbReference type="PANTHER" id="PTHR19879:SF9">
    <property type="entry name" value="TRANSCRIPTION INITIATION FACTOR TFIID SUBUNIT 5"/>
    <property type="match status" value="1"/>
</dbReference>
<comment type="caution">
    <text evidence="2">The sequence shown here is derived from an EMBL/GenBank/DDBJ whole genome shotgun (WGS) entry which is preliminary data.</text>
</comment>